<feature type="transmembrane region" description="Helical" evidence="1">
    <location>
        <begin position="43"/>
        <end position="61"/>
    </location>
</feature>
<organism evidence="2 3">
    <name type="scientific">Marinobacter fuscus</name>
    <dbReference type="NCBI Taxonomy" id="2109942"/>
    <lineage>
        <taxon>Bacteria</taxon>
        <taxon>Pseudomonadati</taxon>
        <taxon>Pseudomonadota</taxon>
        <taxon>Gammaproteobacteria</taxon>
        <taxon>Pseudomonadales</taxon>
        <taxon>Marinobacteraceae</taxon>
        <taxon>Marinobacter</taxon>
    </lineage>
</organism>
<name>A0A2T1KKB0_9GAMM</name>
<keyword evidence="1" id="KW-0812">Transmembrane</keyword>
<dbReference type="RefSeq" id="WP_106761775.1">
    <property type="nucleotide sequence ID" value="NZ_PXNP01000023.1"/>
</dbReference>
<proteinExistence type="predicted"/>
<dbReference type="EMBL" id="PXNP01000023">
    <property type="protein sequence ID" value="PSF10574.1"/>
    <property type="molecule type" value="Genomic_DNA"/>
</dbReference>
<dbReference type="Proteomes" id="UP000239866">
    <property type="component" value="Unassembled WGS sequence"/>
</dbReference>
<sequence>MGKLISCDGDWTATASGWDCTGAVTQIVYSAPVEYTPAMITEALFYGFSVTLPLLAVAWGGRQIIKMVR</sequence>
<keyword evidence="1" id="KW-0472">Membrane</keyword>
<evidence type="ECO:0000313" key="2">
    <source>
        <dbReference type="EMBL" id="PSF10574.1"/>
    </source>
</evidence>
<evidence type="ECO:0000313" key="3">
    <source>
        <dbReference type="Proteomes" id="UP000239866"/>
    </source>
</evidence>
<reference evidence="2 3" key="1">
    <citation type="submission" date="2018-03" db="EMBL/GenBank/DDBJ databases">
        <title>Marinobacter brunus sp. nov., a marine bacterium of Gamma-proteobacteria isolated from the surface seawater of the South China Sea.</title>
        <authorList>
            <person name="Cheng H."/>
            <person name="Wu Y.-H."/>
            <person name="Xamxidin M."/>
            <person name="Xu X.-W."/>
        </authorList>
    </citation>
    <scope>NUCLEOTIDE SEQUENCE [LARGE SCALE GENOMIC DNA]</scope>
    <source>
        <strain evidence="2 3">NH169-3</strain>
    </source>
</reference>
<comment type="caution">
    <text evidence="2">The sequence shown here is derived from an EMBL/GenBank/DDBJ whole genome shotgun (WGS) entry which is preliminary data.</text>
</comment>
<dbReference type="OrthoDB" id="6370466at2"/>
<evidence type="ECO:0000256" key="1">
    <source>
        <dbReference type="SAM" id="Phobius"/>
    </source>
</evidence>
<keyword evidence="3" id="KW-1185">Reference proteome</keyword>
<keyword evidence="1" id="KW-1133">Transmembrane helix</keyword>
<accession>A0A2T1KKB0</accession>
<protein>
    <submittedName>
        <fullName evidence="2">Uncharacterized protein</fullName>
    </submittedName>
</protein>
<gene>
    <name evidence="2" type="ORF">C7H09_06420</name>
</gene>
<dbReference type="AlphaFoldDB" id="A0A2T1KKB0"/>